<evidence type="ECO:0000256" key="6">
    <source>
        <dbReference type="ARBA" id="ARBA00022679"/>
    </source>
</evidence>
<comment type="catalytic activity">
    <reaction evidence="1">
        <text>ATP + protein L-histidine = ADP + protein N-phospho-L-histidine.</text>
        <dbReference type="EC" id="2.7.13.3"/>
    </reaction>
</comment>
<reference evidence="13 14" key="1">
    <citation type="submission" date="2023-09" db="EMBL/GenBank/DDBJ databases">
        <authorList>
            <person name="Rey-Velasco X."/>
        </authorList>
    </citation>
    <scope>NUCLEOTIDE SEQUENCE [LARGE SCALE GENOMIC DNA]</scope>
    <source>
        <strain evidence="13 14">F188</strain>
    </source>
</reference>
<sequence>MAVDPDVPGNVNITNCDREPIHIIPQSQAHGVILVCNKLDFTITQCSGNIEETLNFKLQDVLSKPLSFILRSEKIETLHKNVLAKKPLLPEELHLNGSRYFMIPHMSGAHLVLDIEPFGNSIDPVVFQDQLVKINNEIDETQTIEEMCQQAVSLVNYLYEYDRVMMYRFDEDWNGEVVAEVREQELESWLGLHYPATDIPKPAREIFLKQGVRIIADVKHKASEIHPAISPITNQPLDISKSELRGVSPIHIEYLRNMEVGASLTAAIVLNGKLWGLLACHHYSPKFINYHQRQSCKFLTQVFSNKLALKTSNIFLNEIAKSEEVRKELLSFMNSGSDIIEAITANNSRFTDIINCGGGAVYSNGKLRLVGSTPAEEEIILLILNFLGEKKERFFQTKHLSKHYTPAEEFKETASGLLSVRIGEVKEEFIMWFRPQSSSTVNWGGNPQKNGIVKDGIEYLSPRKSFERWAQEVSGVAVNWEKYDFEAAIALQDTITHVLVKRQKVKIEELNHNLSEANKELKTFSYSVSHDLRGPLRGIEGFAQILSEDYAPKLDDFGQNAVNVILKSVERMDVLIEDILSYSKVGQARLVKNKFSLKELVDEIILSKNREIHFPNAEISVDRNLPNIEADKRMISQLMNNLIDNAIKYSSGKEKPLLEIGSFKNNLETVFFVKDNGIGFDQKHGDKVFEVFTRLAGDKYQGSGVGLAIAKKVVEKHKGEIWVETALGEGTTFFFTLKEE</sequence>
<keyword evidence="4" id="KW-0600">Photoreceptor protein</keyword>
<dbReference type="PANTHER" id="PTHR42878:SF15">
    <property type="entry name" value="BACTERIOPHYTOCHROME"/>
    <property type="match status" value="1"/>
</dbReference>
<evidence type="ECO:0000256" key="1">
    <source>
        <dbReference type="ARBA" id="ARBA00000085"/>
    </source>
</evidence>
<dbReference type="InterPro" id="IPR029016">
    <property type="entry name" value="GAF-like_dom_sf"/>
</dbReference>
<feature type="domain" description="Histidine kinase" evidence="12">
    <location>
        <begin position="527"/>
        <end position="740"/>
    </location>
</feature>
<evidence type="ECO:0000256" key="3">
    <source>
        <dbReference type="ARBA" id="ARBA00012438"/>
    </source>
</evidence>
<dbReference type="InterPro" id="IPR003594">
    <property type="entry name" value="HATPase_dom"/>
</dbReference>
<dbReference type="Pfam" id="PF00360">
    <property type="entry name" value="PHY"/>
    <property type="match status" value="1"/>
</dbReference>
<comment type="caution">
    <text evidence="13">The sequence shown here is derived from an EMBL/GenBank/DDBJ whole genome shotgun (WGS) entry which is preliminary data.</text>
</comment>
<dbReference type="SUPFAM" id="SSF55874">
    <property type="entry name" value="ATPase domain of HSP90 chaperone/DNA topoisomerase II/histidine kinase"/>
    <property type="match status" value="1"/>
</dbReference>
<dbReference type="InterPro" id="IPR013515">
    <property type="entry name" value="Phytochrome_cen-reg"/>
</dbReference>
<dbReference type="PANTHER" id="PTHR42878">
    <property type="entry name" value="TWO-COMPONENT HISTIDINE KINASE"/>
    <property type="match status" value="1"/>
</dbReference>
<evidence type="ECO:0000259" key="12">
    <source>
        <dbReference type="PROSITE" id="PS50109"/>
    </source>
</evidence>
<evidence type="ECO:0000259" key="11">
    <source>
        <dbReference type="PROSITE" id="PS50046"/>
    </source>
</evidence>
<evidence type="ECO:0000256" key="5">
    <source>
        <dbReference type="ARBA" id="ARBA00022606"/>
    </source>
</evidence>
<dbReference type="InterPro" id="IPR005467">
    <property type="entry name" value="His_kinase_dom"/>
</dbReference>
<dbReference type="GO" id="GO:0005524">
    <property type="term" value="F:ATP binding"/>
    <property type="evidence" value="ECO:0007669"/>
    <property type="project" value="UniProtKB-KW"/>
</dbReference>
<dbReference type="EC" id="2.7.13.3" evidence="3"/>
<dbReference type="InterPro" id="IPR043150">
    <property type="entry name" value="Phytochrome_PHY_sf"/>
</dbReference>
<dbReference type="PROSITE" id="PS50046">
    <property type="entry name" value="PHYTOCHROME_2"/>
    <property type="match status" value="1"/>
</dbReference>
<dbReference type="SMART" id="SM00388">
    <property type="entry name" value="HisKA"/>
    <property type="match status" value="1"/>
</dbReference>
<dbReference type="InterPro" id="IPR036097">
    <property type="entry name" value="HisK_dim/P_sf"/>
</dbReference>
<dbReference type="PRINTS" id="PR01033">
    <property type="entry name" value="PHYTOCHROME"/>
</dbReference>
<keyword evidence="9" id="KW-0675">Receptor</keyword>
<dbReference type="Pfam" id="PF02518">
    <property type="entry name" value="HATPase_c"/>
    <property type="match status" value="1"/>
</dbReference>
<organism evidence="13 14">
    <name type="scientific">Autumnicola patrickiae</name>
    <dbReference type="NCBI Taxonomy" id="3075591"/>
    <lineage>
        <taxon>Bacteria</taxon>
        <taxon>Pseudomonadati</taxon>
        <taxon>Bacteroidota</taxon>
        <taxon>Flavobacteriia</taxon>
        <taxon>Flavobacteriales</taxon>
        <taxon>Flavobacteriaceae</taxon>
        <taxon>Autumnicola</taxon>
    </lineage>
</organism>
<evidence type="ECO:0000256" key="4">
    <source>
        <dbReference type="ARBA" id="ARBA00022543"/>
    </source>
</evidence>
<evidence type="ECO:0000313" key="13">
    <source>
        <dbReference type="EMBL" id="MDT0689863.1"/>
    </source>
</evidence>
<dbReference type="InterPro" id="IPR013654">
    <property type="entry name" value="PAS_2"/>
</dbReference>
<dbReference type="InterPro" id="IPR050351">
    <property type="entry name" value="BphY/WalK/GraS-like"/>
</dbReference>
<dbReference type="SUPFAM" id="SSF47384">
    <property type="entry name" value="Homodimeric domain of signal transducing histidine kinase"/>
    <property type="match status" value="1"/>
</dbReference>
<feature type="coiled-coil region" evidence="10">
    <location>
        <begin position="500"/>
        <end position="527"/>
    </location>
</feature>
<dbReference type="Gene3D" id="3.30.450.270">
    <property type="match status" value="1"/>
</dbReference>
<keyword evidence="14" id="KW-1185">Reference proteome</keyword>
<evidence type="ECO:0000256" key="2">
    <source>
        <dbReference type="ARBA" id="ARBA00006402"/>
    </source>
</evidence>
<dbReference type="Pfam" id="PF08446">
    <property type="entry name" value="PAS_2"/>
    <property type="match status" value="1"/>
</dbReference>
<dbReference type="PROSITE" id="PS50109">
    <property type="entry name" value="HIS_KIN"/>
    <property type="match status" value="1"/>
</dbReference>
<evidence type="ECO:0000256" key="8">
    <source>
        <dbReference type="ARBA" id="ARBA00022991"/>
    </source>
</evidence>
<dbReference type="InterPro" id="IPR003661">
    <property type="entry name" value="HisK_dim/P_dom"/>
</dbReference>
<keyword evidence="10" id="KW-0175">Coiled coil</keyword>
<dbReference type="RefSeq" id="WP_311683814.1">
    <property type="nucleotide sequence ID" value="NZ_JAVRHM010000008.1"/>
</dbReference>
<dbReference type="Gene3D" id="3.30.450.20">
    <property type="entry name" value="PAS domain"/>
    <property type="match status" value="1"/>
</dbReference>
<dbReference type="SMART" id="SM00387">
    <property type="entry name" value="HATPase_c"/>
    <property type="match status" value="1"/>
</dbReference>
<dbReference type="Pfam" id="PF00512">
    <property type="entry name" value="HisKA"/>
    <property type="match status" value="1"/>
</dbReference>
<proteinExistence type="inferred from homology"/>
<dbReference type="SUPFAM" id="SSF55781">
    <property type="entry name" value="GAF domain-like"/>
    <property type="match status" value="2"/>
</dbReference>
<keyword evidence="6" id="KW-0808">Transferase</keyword>
<accession>A0ABU3E1T5</accession>
<comment type="similarity">
    <text evidence="2">In the N-terminal section; belongs to the phytochrome family.</text>
</comment>
<protein>
    <recommendedName>
        <fullName evidence="3">histidine kinase</fullName>
        <ecNumber evidence="3">2.7.13.3</ecNumber>
    </recommendedName>
</protein>
<dbReference type="CDD" id="cd00082">
    <property type="entry name" value="HisKA"/>
    <property type="match status" value="1"/>
</dbReference>
<dbReference type="InterPro" id="IPR001294">
    <property type="entry name" value="Phytochrome"/>
</dbReference>
<evidence type="ECO:0000313" key="14">
    <source>
        <dbReference type="Proteomes" id="UP001261624"/>
    </source>
</evidence>
<evidence type="ECO:0000256" key="10">
    <source>
        <dbReference type="SAM" id="Coils"/>
    </source>
</evidence>
<keyword evidence="5" id="KW-0716">Sensory transduction</keyword>
<feature type="domain" description="Phytochrome chromophore attachment site" evidence="11">
    <location>
        <begin position="143"/>
        <end position="301"/>
    </location>
</feature>
<dbReference type="SMART" id="SM00065">
    <property type="entry name" value="GAF"/>
    <property type="match status" value="1"/>
</dbReference>
<dbReference type="Gene3D" id="3.30.565.10">
    <property type="entry name" value="Histidine kinase-like ATPase, C-terminal domain"/>
    <property type="match status" value="1"/>
</dbReference>
<dbReference type="SUPFAM" id="SSF55785">
    <property type="entry name" value="PYP-like sensor domain (PAS domain)"/>
    <property type="match status" value="1"/>
</dbReference>
<dbReference type="Proteomes" id="UP001261624">
    <property type="component" value="Unassembled WGS sequence"/>
</dbReference>
<keyword evidence="13" id="KW-0547">Nucleotide-binding</keyword>
<keyword evidence="8" id="KW-0157">Chromophore</keyword>
<evidence type="ECO:0000256" key="9">
    <source>
        <dbReference type="ARBA" id="ARBA00023170"/>
    </source>
</evidence>
<gene>
    <name evidence="13" type="ORF">RM549_08705</name>
</gene>
<evidence type="ECO:0000256" key="7">
    <source>
        <dbReference type="ARBA" id="ARBA00022777"/>
    </source>
</evidence>
<dbReference type="Pfam" id="PF01590">
    <property type="entry name" value="GAF"/>
    <property type="match status" value="1"/>
</dbReference>
<keyword evidence="7" id="KW-0418">Kinase</keyword>
<dbReference type="InterPro" id="IPR035965">
    <property type="entry name" value="PAS-like_dom_sf"/>
</dbReference>
<dbReference type="EMBL" id="JAVRHM010000008">
    <property type="protein sequence ID" value="MDT0689863.1"/>
    <property type="molecule type" value="Genomic_DNA"/>
</dbReference>
<dbReference type="InterPro" id="IPR016132">
    <property type="entry name" value="Phyto_chromo_attachment"/>
</dbReference>
<keyword evidence="13" id="KW-0067">ATP-binding</keyword>
<dbReference type="InterPro" id="IPR036890">
    <property type="entry name" value="HATPase_C_sf"/>
</dbReference>
<dbReference type="InterPro" id="IPR003018">
    <property type="entry name" value="GAF"/>
</dbReference>
<name>A0ABU3E1T5_9FLAO</name>
<dbReference type="Gene3D" id="3.30.450.40">
    <property type="match status" value="1"/>
</dbReference>
<dbReference type="Gene3D" id="1.10.287.130">
    <property type="match status" value="1"/>
</dbReference>